<proteinExistence type="predicted"/>
<reference evidence="2" key="1">
    <citation type="submission" date="2014-11" db="EMBL/GenBank/DDBJ databases">
        <authorList>
            <person name="Amaro Gonzalez C."/>
        </authorList>
    </citation>
    <scope>NUCLEOTIDE SEQUENCE</scope>
</reference>
<dbReference type="AlphaFoldDB" id="A0A0E9UI77"/>
<sequence>MPYDNSMQVDSGYNTYSVGTNGTIDGTSSDSQTKESLDPQVAEAAFLLYQDSTY</sequence>
<reference evidence="2" key="2">
    <citation type="journal article" date="2015" name="Fish Shellfish Immunol.">
        <title>Early steps in the European eel (Anguilla anguilla)-Vibrio vulnificus interaction in the gills: Role of the RtxA13 toxin.</title>
        <authorList>
            <person name="Callol A."/>
            <person name="Pajuelo D."/>
            <person name="Ebbesson L."/>
            <person name="Teles M."/>
            <person name="MacKenzie S."/>
            <person name="Amaro C."/>
        </authorList>
    </citation>
    <scope>NUCLEOTIDE SEQUENCE</scope>
</reference>
<organism evidence="2">
    <name type="scientific">Anguilla anguilla</name>
    <name type="common">European freshwater eel</name>
    <name type="synonym">Muraena anguilla</name>
    <dbReference type="NCBI Taxonomy" id="7936"/>
    <lineage>
        <taxon>Eukaryota</taxon>
        <taxon>Metazoa</taxon>
        <taxon>Chordata</taxon>
        <taxon>Craniata</taxon>
        <taxon>Vertebrata</taxon>
        <taxon>Euteleostomi</taxon>
        <taxon>Actinopterygii</taxon>
        <taxon>Neopterygii</taxon>
        <taxon>Teleostei</taxon>
        <taxon>Anguilliformes</taxon>
        <taxon>Anguillidae</taxon>
        <taxon>Anguilla</taxon>
    </lineage>
</organism>
<evidence type="ECO:0000256" key="1">
    <source>
        <dbReference type="SAM" id="MobiDB-lite"/>
    </source>
</evidence>
<accession>A0A0E9UI77</accession>
<dbReference type="EMBL" id="GBXM01043013">
    <property type="protein sequence ID" value="JAH65564.1"/>
    <property type="molecule type" value="Transcribed_RNA"/>
</dbReference>
<name>A0A0E9UI77_ANGAN</name>
<feature type="compositionally biased region" description="Polar residues" evidence="1">
    <location>
        <begin position="1"/>
        <end position="31"/>
    </location>
</feature>
<feature type="region of interest" description="Disordered" evidence="1">
    <location>
        <begin position="1"/>
        <end position="38"/>
    </location>
</feature>
<protein>
    <submittedName>
        <fullName evidence="2">Uncharacterized protein</fullName>
    </submittedName>
</protein>
<evidence type="ECO:0000313" key="2">
    <source>
        <dbReference type="EMBL" id="JAH65564.1"/>
    </source>
</evidence>